<dbReference type="SUPFAM" id="SSF53474">
    <property type="entry name" value="alpha/beta-Hydrolases"/>
    <property type="match status" value="1"/>
</dbReference>
<organism evidence="3 4">
    <name type="scientific">Trichoderma guizhouense</name>
    <dbReference type="NCBI Taxonomy" id="1491466"/>
    <lineage>
        <taxon>Eukaryota</taxon>
        <taxon>Fungi</taxon>
        <taxon>Dikarya</taxon>
        <taxon>Ascomycota</taxon>
        <taxon>Pezizomycotina</taxon>
        <taxon>Sordariomycetes</taxon>
        <taxon>Hypocreomycetidae</taxon>
        <taxon>Hypocreales</taxon>
        <taxon>Hypocreaceae</taxon>
        <taxon>Trichoderma</taxon>
    </lineage>
</organism>
<proteinExistence type="predicted"/>
<accession>A0A1T3CTY8</accession>
<sequence>MEHTNGSDASQNIIEDADMNYMQELFKLPPSRITTIHPADHVEMRKWLTEEYITWPKTIPVEARSREICKIHIQNVPVTYEDGNQFAVRVYDPEIKDSSPRPALIMYHGGGWVHGFPEVDEGTAEFFASELRAVVINVDYRLAPENKFPIPLNDCYQAVQWAIDNAAKYNINPDRIGLWGCSAGGNLAAAVALRDAKEHNVPRIRHVNLVVPVTCHPDLYPEVLKAARSSGRIDKDVVGQLAVLRAVWDNYAGVEFAHGYASVLKTEVPTNHPPCHITVAGRDGLRDEGIAYALHLRNAGIDTQLEIVPGVPHGITFPTTTLAARQFFRNQVRALDYALKTI</sequence>
<dbReference type="InterPro" id="IPR029058">
    <property type="entry name" value="AB_hydrolase_fold"/>
</dbReference>
<name>A0A1T3CTY8_9HYPO</name>
<reference evidence="3 4" key="1">
    <citation type="submission" date="2016-04" db="EMBL/GenBank/DDBJ databases">
        <title>Multiple horizontal gene transfer events from other fungi enriched the ability of the initially mycotrophic fungus Trichoderma (Ascomycota) to feed on dead plant biomass.</title>
        <authorList>
            <person name="Atanasova L."/>
            <person name="Chenthamara K."/>
            <person name="Zhang J."/>
            <person name="Grujic M."/>
            <person name="Henrissat B."/>
            <person name="Kuo A."/>
            <person name="Aertz A."/>
            <person name="Salamov A."/>
            <person name="Lipzen A."/>
            <person name="Labutti K."/>
            <person name="Barry K."/>
            <person name="Miao Y."/>
            <person name="Rahimi M.J."/>
            <person name="Shen Q."/>
            <person name="Grigoriev I.V."/>
            <person name="Kubicek C.P."/>
            <person name="Druzhinina I.S."/>
        </authorList>
    </citation>
    <scope>NUCLEOTIDE SEQUENCE [LARGE SCALE GENOMIC DNA]</scope>
    <source>
        <strain evidence="3 4">NJAU 4742</strain>
    </source>
</reference>
<dbReference type="Gene3D" id="3.40.50.1820">
    <property type="entry name" value="alpha/beta hydrolase"/>
    <property type="match status" value="1"/>
</dbReference>
<evidence type="ECO:0000259" key="2">
    <source>
        <dbReference type="Pfam" id="PF07859"/>
    </source>
</evidence>
<keyword evidence="4" id="KW-1185">Reference proteome</keyword>
<dbReference type="Pfam" id="PF07859">
    <property type="entry name" value="Abhydrolase_3"/>
    <property type="match status" value="1"/>
</dbReference>
<dbReference type="InterPro" id="IPR050300">
    <property type="entry name" value="GDXG_lipolytic_enzyme"/>
</dbReference>
<comment type="caution">
    <text evidence="3">The sequence shown here is derived from an EMBL/GenBank/DDBJ whole genome shotgun (WGS) entry which is preliminary data.</text>
</comment>
<dbReference type="AlphaFoldDB" id="A0A1T3CTY8"/>
<dbReference type="PANTHER" id="PTHR48081">
    <property type="entry name" value="AB HYDROLASE SUPERFAMILY PROTEIN C4A8.06C"/>
    <property type="match status" value="1"/>
</dbReference>
<evidence type="ECO:0000256" key="1">
    <source>
        <dbReference type="ARBA" id="ARBA00022801"/>
    </source>
</evidence>
<gene>
    <name evidence="3" type="ORF">A0O28_0028410</name>
</gene>
<keyword evidence="1 3" id="KW-0378">Hydrolase</keyword>
<evidence type="ECO:0000313" key="3">
    <source>
        <dbReference type="EMBL" id="OPB44522.1"/>
    </source>
</evidence>
<dbReference type="InterPro" id="IPR013094">
    <property type="entry name" value="AB_hydrolase_3"/>
</dbReference>
<evidence type="ECO:0000313" key="4">
    <source>
        <dbReference type="Proteomes" id="UP000191004"/>
    </source>
</evidence>
<dbReference type="Proteomes" id="UP000191004">
    <property type="component" value="Unassembled WGS sequence"/>
</dbReference>
<dbReference type="GO" id="GO:0016787">
    <property type="term" value="F:hydrolase activity"/>
    <property type="evidence" value="ECO:0007669"/>
    <property type="project" value="UniProtKB-KW"/>
</dbReference>
<dbReference type="EMBL" id="LVVK01000007">
    <property type="protein sequence ID" value="OPB44522.1"/>
    <property type="molecule type" value="Genomic_DNA"/>
</dbReference>
<protein>
    <submittedName>
        <fullName evidence="3">Alpha/beta hydrolase domain-containing protein</fullName>
    </submittedName>
</protein>
<feature type="domain" description="Alpha/beta hydrolase fold-3" evidence="2">
    <location>
        <begin position="104"/>
        <end position="315"/>
    </location>
</feature>